<evidence type="ECO:0000259" key="5">
    <source>
        <dbReference type="PROSITE" id="PS51379"/>
    </source>
</evidence>
<keyword evidence="2" id="KW-0479">Metal-binding</keyword>
<evidence type="ECO:0000256" key="4">
    <source>
        <dbReference type="ARBA" id="ARBA00023014"/>
    </source>
</evidence>
<feature type="domain" description="4Fe-4S ferredoxin-type" evidence="5">
    <location>
        <begin position="84"/>
        <end position="113"/>
    </location>
</feature>
<dbReference type="PROSITE" id="PS00198">
    <property type="entry name" value="4FE4S_FER_1"/>
    <property type="match status" value="1"/>
</dbReference>
<dbReference type="Pfam" id="PF12838">
    <property type="entry name" value="Fer4_7"/>
    <property type="match status" value="1"/>
</dbReference>
<reference evidence="6" key="1">
    <citation type="submission" date="2020-05" db="EMBL/GenBank/DDBJ databases">
        <authorList>
            <person name="Chiriac C."/>
            <person name="Salcher M."/>
            <person name="Ghai R."/>
            <person name="Kavagutti S V."/>
        </authorList>
    </citation>
    <scope>NUCLEOTIDE SEQUENCE</scope>
</reference>
<dbReference type="InterPro" id="IPR050294">
    <property type="entry name" value="RnfB_subfamily"/>
</dbReference>
<evidence type="ECO:0000256" key="3">
    <source>
        <dbReference type="ARBA" id="ARBA00023004"/>
    </source>
</evidence>
<keyword evidence="1" id="KW-0004">4Fe-4S</keyword>
<accession>A0A6J5YLI4</accession>
<feature type="domain" description="4Fe-4S ferredoxin-type" evidence="5">
    <location>
        <begin position="35"/>
        <end position="64"/>
    </location>
</feature>
<evidence type="ECO:0000256" key="2">
    <source>
        <dbReference type="ARBA" id="ARBA00022723"/>
    </source>
</evidence>
<keyword evidence="3" id="KW-0408">Iron</keyword>
<dbReference type="AlphaFoldDB" id="A0A6J5YLI4"/>
<evidence type="ECO:0000256" key="1">
    <source>
        <dbReference type="ARBA" id="ARBA00022485"/>
    </source>
</evidence>
<dbReference type="GO" id="GO:0046872">
    <property type="term" value="F:metal ion binding"/>
    <property type="evidence" value="ECO:0007669"/>
    <property type="project" value="UniProtKB-KW"/>
</dbReference>
<proteinExistence type="predicted"/>
<organism evidence="6">
    <name type="scientific">freshwater metagenome</name>
    <dbReference type="NCBI Taxonomy" id="449393"/>
    <lineage>
        <taxon>unclassified sequences</taxon>
        <taxon>metagenomes</taxon>
        <taxon>ecological metagenomes</taxon>
    </lineage>
</organism>
<dbReference type="InterPro" id="IPR017896">
    <property type="entry name" value="4Fe4S_Fe-S-bd"/>
</dbReference>
<name>A0A6J5YLI4_9ZZZZ</name>
<dbReference type="PANTHER" id="PTHR42859">
    <property type="entry name" value="OXIDOREDUCTASE"/>
    <property type="match status" value="1"/>
</dbReference>
<protein>
    <submittedName>
        <fullName evidence="6">Unannotated protein</fullName>
    </submittedName>
</protein>
<dbReference type="EMBL" id="CAEMXZ010000171">
    <property type="protein sequence ID" value="CAB4324568.1"/>
    <property type="molecule type" value="Genomic_DNA"/>
</dbReference>
<sequence length="138" mass="15078">MARVDANPPMPEFRADYQLQEVDAAWLSKAVKPKQFIHIDQSECITCEGCVDICPWKCIHLVRTDSIAEALGTELPGEDPGDQSVFLIDDDVCTRCALCVDRCPTGVIILGKVGDAPADGDSHQRMPTHGYGYGMRLG</sequence>
<gene>
    <name evidence="6" type="ORF">UFOPK1392_02343</name>
</gene>
<dbReference type="SUPFAM" id="SSF54862">
    <property type="entry name" value="4Fe-4S ferredoxins"/>
    <property type="match status" value="1"/>
</dbReference>
<keyword evidence="4" id="KW-0411">Iron-sulfur</keyword>
<dbReference type="PANTHER" id="PTHR42859:SF2">
    <property type="entry name" value="FERREDOXIN"/>
    <property type="match status" value="1"/>
</dbReference>
<dbReference type="Gene3D" id="3.30.70.20">
    <property type="match status" value="2"/>
</dbReference>
<evidence type="ECO:0000313" key="6">
    <source>
        <dbReference type="EMBL" id="CAB4324568.1"/>
    </source>
</evidence>
<dbReference type="GO" id="GO:0051539">
    <property type="term" value="F:4 iron, 4 sulfur cluster binding"/>
    <property type="evidence" value="ECO:0007669"/>
    <property type="project" value="UniProtKB-KW"/>
</dbReference>
<dbReference type="PROSITE" id="PS51379">
    <property type="entry name" value="4FE4S_FER_2"/>
    <property type="match status" value="2"/>
</dbReference>
<dbReference type="InterPro" id="IPR017900">
    <property type="entry name" value="4Fe4S_Fe_S_CS"/>
</dbReference>